<dbReference type="InterPro" id="IPR036291">
    <property type="entry name" value="NAD(P)-bd_dom_sf"/>
</dbReference>
<evidence type="ECO:0000259" key="1">
    <source>
        <dbReference type="Pfam" id="PF13460"/>
    </source>
</evidence>
<sequence length="297" mass="32226">MQIWMLGWISRMKIGVSGASGQLGKAVLKRLSELPGRYEVAGISRSPHNVAYADEARFGDYDDQDSLREAYSGLDRLLIIPTLDLKYGARARQLVHAIDAALSAGVEHIVLISDAGTREDSEPHIGAASWVGEQHLIKSAPRWTVLRSNYFMESFAQEVVLSTVAGRMAELGEGRVGFVSRDDVAAAAAGVLVGTGHSGAIYNATGNESLSLADRAQLIEKVGGQRVDIVQISLEELSNELQLAKYPEDYRGLVVDIKRKTSEGGYDIVTGDVERLSGRPPVALRDVLKSYLFQSVL</sequence>
<dbReference type="RefSeq" id="WP_247230941.1">
    <property type="nucleotide sequence ID" value="NZ_JALKHS010000006.1"/>
</dbReference>
<name>A0ABT0DW54_9SPHN</name>
<accession>A0ABT0DW54</accession>
<dbReference type="InterPro" id="IPR052718">
    <property type="entry name" value="NmrA-type_oxidoreductase"/>
</dbReference>
<dbReference type="Gene3D" id="3.40.50.720">
    <property type="entry name" value="NAD(P)-binding Rossmann-like Domain"/>
    <property type="match status" value="1"/>
</dbReference>
<organism evidence="2 3">
    <name type="scientific">Sphingobium agri</name>
    <dbReference type="NCBI Taxonomy" id="2933566"/>
    <lineage>
        <taxon>Bacteria</taxon>
        <taxon>Pseudomonadati</taxon>
        <taxon>Pseudomonadota</taxon>
        <taxon>Alphaproteobacteria</taxon>
        <taxon>Sphingomonadales</taxon>
        <taxon>Sphingomonadaceae</taxon>
        <taxon>Sphingobium</taxon>
    </lineage>
</organism>
<dbReference type="PANTHER" id="PTHR47129:SF1">
    <property type="entry name" value="NMRA-LIKE DOMAIN-CONTAINING PROTEIN"/>
    <property type="match status" value="1"/>
</dbReference>
<proteinExistence type="predicted"/>
<dbReference type="PANTHER" id="PTHR47129">
    <property type="entry name" value="QUINONE OXIDOREDUCTASE 2"/>
    <property type="match status" value="1"/>
</dbReference>
<feature type="domain" description="NAD(P)-binding" evidence="1">
    <location>
        <begin position="18"/>
        <end position="192"/>
    </location>
</feature>
<dbReference type="EMBL" id="JALKHS010000006">
    <property type="protein sequence ID" value="MCK0531284.1"/>
    <property type="molecule type" value="Genomic_DNA"/>
</dbReference>
<reference evidence="2 3" key="1">
    <citation type="submission" date="2022-04" db="EMBL/GenBank/DDBJ databases">
        <authorList>
            <person name="Huq M.A."/>
        </authorList>
    </citation>
    <scope>NUCLEOTIDE SEQUENCE [LARGE SCALE GENOMIC DNA]</scope>
    <source>
        <strain evidence="2 3">MAH-33</strain>
    </source>
</reference>
<dbReference type="Proteomes" id="UP001203512">
    <property type="component" value="Unassembled WGS sequence"/>
</dbReference>
<evidence type="ECO:0000313" key="3">
    <source>
        <dbReference type="Proteomes" id="UP001203512"/>
    </source>
</evidence>
<dbReference type="SUPFAM" id="SSF51735">
    <property type="entry name" value="NAD(P)-binding Rossmann-fold domains"/>
    <property type="match status" value="1"/>
</dbReference>
<evidence type="ECO:0000313" key="2">
    <source>
        <dbReference type="EMBL" id="MCK0531284.1"/>
    </source>
</evidence>
<dbReference type="Gene3D" id="3.90.25.10">
    <property type="entry name" value="UDP-galactose 4-epimerase, domain 1"/>
    <property type="match status" value="1"/>
</dbReference>
<gene>
    <name evidence="2" type="ORF">MU848_06770</name>
</gene>
<dbReference type="Pfam" id="PF13460">
    <property type="entry name" value="NAD_binding_10"/>
    <property type="match status" value="1"/>
</dbReference>
<protein>
    <submittedName>
        <fullName evidence="2">NAD(P)H-binding protein</fullName>
    </submittedName>
</protein>
<keyword evidence="3" id="KW-1185">Reference proteome</keyword>
<dbReference type="InterPro" id="IPR016040">
    <property type="entry name" value="NAD(P)-bd_dom"/>
</dbReference>
<comment type="caution">
    <text evidence="2">The sequence shown here is derived from an EMBL/GenBank/DDBJ whole genome shotgun (WGS) entry which is preliminary data.</text>
</comment>